<reference evidence="1 2" key="1">
    <citation type="submission" date="2016-01" db="EMBL/GenBank/DDBJ databases">
        <authorList>
            <person name="Regsiter A."/>
            <person name="william w."/>
        </authorList>
    </citation>
    <scope>NUCLEOTIDE SEQUENCE [LARGE SCALE GENOMIC DNA]</scope>
    <source>
        <strain evidence="1 2">CFBP 5494</strain>
    </source>
</reference>
<dbReference type="EMBL" id="FBVY01000047">
    <property type="protein sequence ID" value="CUX03392.1"/>
    <property type="molecule type" value="Genomic_DNA"/>
</dbReference>
<evidence type="ECO:0000313" key="2">
    <source>
        <dbReference type="Proteomes" id="UP000191933"/>
    </source>
</evidence>
<dbReference type="AlphaFoldDB" id="A0A9W5B837"/>
<organism evidence="1 2">
    <name type="scientific">Agrobacterium genomosp. 2 str. CFBP 5494</name>
    <dbReference type="NCBI Taxonomy" id="1183436"/>
    <lineage>
        <taxon>Bacteria</taxon>
        <taxon>Pseudomonadati</taxon>
        <taxon>Pseudomonadota</taxon>
        <taxon>Alphaproteobacteria</taxon>
        <taxon>Hyphomicrobiales</taxon>
        <taxon>Rhizobiaceae</taxon>
        <taxon>Rhizobium/Agrobacterium group</taxon>
        <taxon>Agrobacterium</taxon>
        <taxon>Agrobacterium tumefaciens complex</taxon>
    </lineage>
</organism>
<gene>
    <name evidence="1" type="ORF">AGR2A_pb10142</name>
</gene>
<name>A0A9W5B837_9HYPH</name>
<evidence type="ECO:0000313" key="1">
    <source>
        <dbReference type="EMBL" id="CUX03392.1"/>
    </source>
</evidence>
<dbReference type="Proteomes" id="UP000191933">
    <property type="component" value="Unassembled WGS sequence"/>
</dbReference>
<accession>A0A9W5B837</accession>
<comment type="caution">
    <text evidence="1">The sequence shown here is derived from an EMBL/GenBank/DDBJ whole genome shotgun (WGS) entry which is preliminary data.</text>
</comment>
<proteinExistence type="predicted"/>
<keyword evidence="2" id="KW-1185">Reference proteome</keyword>
<protein>
    <submittedName>
        <fullName evidence="1">Uncharacterized protein</fullName>
    </submittedName>
</protein>
<sequence length="65" mass="7345">MIRMPKATSRSRFGIFRGISRPSMRWRRLTRDAMSTFITTAAACGLGIYTDPITFSVTPTATCRR</sequence>